<evidence type="ECO:0000256" key="1">
    <source>
        <dbReference type="SAM" id="Coils"/>
    </source>
</evidence>
<reference evidence="2" key="1">
    <citation type="submission" date="2022-10" db="EMBL/GenBank/DDBJ databases">
        <authorList>
            <person name="Yu W.X."/>
        </authorList>
    </citation>
    <scope>NUCLEOTIDE SEQUENCE</scope>
    <source>
        <strain evidence="2">D04</strain>
    </source>
</reference>
<dbReference type="InterPro" id="IPR051454">
    <property type="entry name" value="RNA/ubiquinone_mod_enzymes"/>
</dbReference>
<comment type="caution">
    <text evidence="2">The sequence shown here is derived from an EMBL/GenBank/DDBJ whole genome shotgun (WGS) entry which is preliminary data.</text>
</comment>
<evidence type="ECO:0000313" key="2">
    <source>
        <dbReference type="EMBL" id="MCW3807872.1"/>
    </source>
</evidence>
<organism evidence="2 3">
    <name type="scientific">Plebeiibacterium marinum</name>
    <dbReference type="NCBI Taxonomy" id="2992111"/>
    <lineage>
        <taxon>Bacteria</taxon>
        <taxon>Pseudomonadati</taxon>
        <taxon>Bacteroidota</taxon>
        <taxon>Bacteroidia</taxon>
        <taxon>Marinilabiliales</taxon>
        <taxon>Marinilabiliaceae</taxon>
        <taxon>Plebeiibacterium</taxon>
    </lineage>
</organism>
<dbReference type="AlphaFoldDB" id="A0AAE3MIU7"/>
<proteinExistence type="predicted"/>
<accession>A0AAE3MIU7</accession>
<keyword evidence="3" id="KW-1185">Reference proteome</keyword>
<name>A0AAE3MIU7_9BACT</name>
<dbReference type="RefSeq" id="WP_301202354.1">
    <property type="nucleotide sequence ID" value="NZ_JAPDPI010000066.1"/>
</dbReference>
<dbReference type="Proteomes" id="UP001207408">
    <property type="component" value="Unassembled WGS sequence"/>
</dbReference>
<gene>
    <name evidence="2" type="ORF">OM074_19765</name>
</gene>
<dbReference type="EMBL" id="JAPDPI010000066">
    <property type="protein sequence ID" value="MCW3807872.1"/>
    <property type="molecule type" value="Genomic_DNA"/>
</dbReference>
<dbReference type="PANTHER" id="PTHR30217:SF10">
    <property type="entry name" value="23S RRNA 5-HYDROXYCYTIDINE C2501 SYNTHASE"/>
    <property type="match status" value="1"/>
</dbReference>
<dbReference type="InterPro" id="IPR001539">
    <property type="entry name" value="Peptidase_U32"/>
</dbReference>
<keyword evidence="1" id="KW-0175">Coiled coil</keyword>
<dbReference type="PANTHER" id="PTHR30217">
    <property type="entry name" value="PEPTIDASE U32 FAMILY"/>
    <property type="match status" value="1"/>
</dbReference>
<evidence type="ECO:0000313" key="3">
    <source>
        <dbReference type="Proteomes" id="UP001207408"/>
    </source>
</evidence>
<feature type="coiled-coil region" evidence="1">
    <location>
        <begin position="307"/>
        <end position="350"/>
    </location>
</feature>
<dbReference type="Pfam" id="PF01136">
    <property type="entry name" value="Peptidase_U32"/>
    <property type="match status" value="1"/>
</dbReference>
<sequence>MEKQIELLAPGGDIDSIKAAIAGGADAIYCGLAQFNARNRASNISFEELKAVIRVAHKNDCEVFLTLNIIILENEIPALISLLNKLVNINLDGIIVQDIGLMYIISKWFRSLPIHASTQMTTHNVGQIKFLNLFNVERANLCRELNLDEIIELTRAAQNHKMQTEVFIHGSNCICFSGICYMSSVTRGNSGNRGKCSQPCRDKYLTTPVGFDYPLNLKDNCAFDHIKELMDAGVYSLKIEGRIKKYDYIYPVVNTYKKQIQYLSGMHNIPQNKDVLYKVFNRDLSNGYLTNHISKDMFIDNPRDHSVKRIKEQNNNAVSEITELAEKRLYEEKEQIKDEAKNKIDILSMAQIPLDIKFQGKEGAPLRIIAGIPDKLIKIESKIALGNKGSEALSYGMIIKRVKTIDDTDYVIRNIDLTELEGKVYLPYKELTLLRNRLKQELPGYIKKVSPITPPQIKNTAAEVKNAGLSVVVSSIEDVPSYNNKSNLYFKLPSSLKTYFSEYVRLFTENRNLIPWFPSVIIGEDYTLARDFIDKIKPHTLVSDNTGIAYEAFERKIKWIAGPFLNMTNSYALQSLYESFNCMGAFVSGEINKQAIINLKKPEGFKLFYSIYNPIQLMTTRQCLFQQIGGCEKKSLDQHCISHCEQLQMITNTRKASFVAEKSKGNYHRLYESINHLNLEVIQDFRGKFDEYFIDLSDVGTQTKPAALKREIILLFELLLSGDVGATEKIEKVLGPTANLQYTRKRSI</sequence>
<protein>
    <submittedName>
        <fullName evidence="2">U32 family peptidase</fullName>
    </submittedName>
</protein>